<gene>
    <name evidence="9" type="ORF">ACFP1L_12385</name>
</gene>
<dbReference type="Proteomes" id="UP001596171">
    <property type="component" value="Unassembled WGS sequence"/>
</dbReference>
<accession>A0ABW1SM93</accession>
<evidence type="ECO:0000256" key="4">
    <source>
        <dbReference type="ARBA" id="ARBA00022729"/>
    </source>
</evidence>
<dbReference type="PANTHER" id="PTHR13037:SF24">
    <property type="entry name" value="POLYCOMB PROTEIN PCL-RELATED"/>
    <property type="match status" value="1"/>
</dbReference>
<evidence type="ECO:0000256" key="6">
    <source>
        <dbReference type="SAM" id="MobiDB-lite"/>
    </source>
</evidence>
<evidence type="ECO:0000313" key="9">
    <source>
        <dbReference type="EMBL" id="MFC6202661.1"/>
    </source>
</evidence>
<keyword evidence="10" id="KW-1185">Reference proteome</keyword>
<keyword evidence="2" id="KW-0964">Secreted</keyword>
<dbReference type="InterPro" id="IPR019931">
    <property type="entry name" value="LPXTG_anchor"/>
</dbReference>
<keyword evidence="5" id="KW-0572">Peptidoglycan-anchor</keyword>
<evidence type="ECO:0000256" key="7">
    <source>
        <dbReference type="SAM" id="Phobius"/>
    </source>
</evidence>
<dbReference type="NCBIfam" id="TIGR01167">
    <property type="entry name" value="LPXTG_anchor"/>
    <property type="match status" value="1"/>
</dbReference>
<evidence type="ECO:0000259" key="8">
    <source>
        <dbReference type="PROSITE" id="PS50847"/>
    </source>
</evidence>
<keyword evidence="1" id="KW-0134">Cell wall</keyword>
<comment type="caution">
    <text evidence="9">The sequence shown here is derived from an EMBL/GenBank/DDBJ whole genome shotgun (WGS) entry which is preliminary data.</text>
</comment>
<keyword evidence="7" id="KW-0812">Transmembrane</keyword>
<feature type="compositionally biased region" description="Low complexity" evidence="6">
    <location>
        <begin position="53"/>
        <end position="62"/>
    </location>
</feature>
<reference evidence="10" key="1">
    <citation type="journal article" date="2019" name="Int. J. Syst. Evol. Microbiol.">
        <title>The Global Catalogue of Microorganisms (GCM) 10K type strain sequencing project: providing services to taxonomists for standard genome sequencing and annotation.</title>
        <authorList>
            <consortium name="The Broad Institute Genomics Platform"/>
            <consortium name="The Broad Institute Genome Sequencing Center for Infectious Disease"/>
            <person name="Wu L."/>
            <person name="Ma J."/>
        </authorList>
    </citation>
    <scope>NUCLEOTIDE SEQUENCE [LARGE SCALE GENOMIC DNA]</scope>
    <source>
        <strain evidence="10">CCM 8930</strain>
    </source>
</reference>
<keyword evidence="9" id="KW-0176">Collagen</keyword>
<name>A0ABW1SM93_9LACO</name>
<evidence type="ECO:0000256" key="2">
    <source>
        <dbReference type="ARBA" id="ARBA00022525"/>
    </source>
</evidence>
<keyword evidence="7" id="KW-1133">Transmembrane helix</keyword>
<evidence type="ECO:0000256" key="1">
    <source>
        <dbReference type="ARBA" id="ARBA00022512"/>
    </source>
</evidence>
<feature type="compositionally biased region" description="Basic and acidic residues" evidence="6">
    <location>
        <begin position="83"/>
        <end position="99"/>
    </location>
</feature>
<dbReference type="PROSITE" id="PS50847">
    <property type="entry name" value="GRAM_POS_ANCHORING"/>
    <property type="match status" value="1"/>
</dbReference>
<keyword evidence="3" id="KW-0945">Host-virus interaction</keyword>
<dbReference type="Pfam" id="PF20597">
    <property type="entry name" value="pAdhesive_15"/>
    <property type="match status" value="1"/>
</dbReference>
<dbReference type="RefSeq" id="WP_379856210.1">
    <property type="nucleotide sequence ID" value="NZ_JBHSSE010000027.1"/>
</dbReference>
<evidence type="ECO:0000313" key="10">
    <source>
        <dbReference type="Proteomes" id="UP001596171"/>
    </source>
</evidence>
<feature type="transmembrane region" description="Helical" evidence="7">
    <location>
        <begin position="771"/>
        <end position="790"/>
    </location>
</feature>
<feature type="domain" description="Gram-positive cocci surface proteins LPxTG" evidence="8">
    <location>
        <begin position="760"/>
        <end position="797"/>
    </location>
</feature>
<sequence length="797" mass="87091">MKTQGGNTQWTNFKRAVILIMATLAVVGGFALNTHDATEADTAEQAVVVTEGTPETDSSATSEAERSSTSESTIEAPTSENDETAKTEAETIVESHPETESSTATNDEATTEKAPASKDSATTTNETKKIEADATKEVFKAEASPKSQQIPSGGSVYADHRDLANNTLGIPSQFHIFAYEASLHTHTAGNLAVASLNGLVDFGTTNKLELLDRDITYIQKIIKIASSSFVSAGNIRDNKVIFGEGITIDISDPKRPIVADTYIDHLLASEVYQDQPGETYIDFPAEFAKLAGINTSLSQRTPNASYVNADFKDENNRTIDVRQMTPDAAGQIIINLAADVLNKDRPLIIKGVSPEATGNTIIFNVNTDGQSNYLSRSEMKVTYPDGSVRANKDADAYGDNHLLWNFHNNQQTFTGTINVNSRFQGSVLAPSATLIANQNMDGNLIAKRVEVHGETHRWDLQDNTGPEDEDKPDPVEEEEEDIDVPVDPEPEDPEPEDPEPEDPDPEDPDPEDPEPEEPEPEDPDPEDPDPEDPEPETPEPETPEPETPEPETPEPETPEPETPEPETPEPETPEPEEPDPETPEPETPEPETPEPETPEPETPEPETPEPETPEPETPEPETPEPETPEPEMPEPDPTDPEPENETNVNEPNLEDPVIIDELDAPITETETPTNGTETPITSKPYFKVATNSSKIVTQLERRLDTALALPAPQRTVAVKQVLRQIDTAIVQAHKTNAVIRATKLEALRARSLAVLHTGQLPQTDERQTETMTAIGLGLTVITLATGWGIIKRRRRHS</sequence>
<dbReference type="InterPro" id="IPR026588">
    <property type="entry name" value="Choice_anch_A"/>
</dbReference>
<feature type="region of interest" description="Disordered" evidence="6">
    <location>
        <begin position="50"/>
        <end position="127"/>
    </location>
</feature>
<evidence type="ECO:0000256" key="5">
    <source>
        <dbReference type="ARBA" id="ARBA00023088"/>
    </source>
</evidence>
<organism evidence="9 10">
    <name type="scientific">Lactiplantibacillus nangangensis</name>
    <dbReference type="NCBI Taxonomy" id="2559917"/>
    <lineage>
        <taxon>Bacteria</taxon>
        <taxon>Bacillati</taxon>
        <taxon>Bacillota</taxon>
        <taxon>Bacilli</taxon>
        <taxon>Lactobacillales</taxon>
        <taxon>Lactobacillaceae</taxon>
        <taxon>Lactiplantibacillus</taxon>
    </lineage>
</organism>
<evidence type="ECO:0000256" key="3">
    <source>
        <dbReference type="ARBA" id="ARBA00022581"/>
    </source>
</evidence>
<feature type="compositionally biased region" description="Acidic residues" evidence="6">
    <location>
        <begin position="465"/>
        <end position="644"/>
    </location>
</feature>
<keyword evidence="4" id="KW-0732">Signal</keyword>
<feature type="transmembrane region" description="Helical" evidence="7">
    <location>
        <begin position="12"/>
        <end position="32"/>
    </location>
</feature>
<feature type="region of interest" description="Disordered" evidence="6">
    <location>
        <begin position="456"/>
        <end position="657"/>
    </location>
</feature>
<keyword evidence="7" id="KW-0472">Membrane</keyword>
<proteinExistence type="predicted"/>
<dbReference type="EMBL" id="JBHSSE010000027">
    <property type="protein sequence ID" value="MFC6202661.1"/>
    <property type="molecule type" value="Genomic_DNA"/>
</dbReference>
<dbReference type="PANTHER" id="PTHR13037">
    <property type="entry name" value="FORMIN"/>
    <property type="match status" value="1"/>
</dbReference>
<protein>
    <submittedName>
        <fullName evidence="9">Collagen-binding domain-containing protein</fullName>
    </submittedName>
</protein>